<dbReference type="Pfam" id="PF01828">
    <property type="entry name" value="Peptidase_A4"/>
    <property type="match status" value="1"/>
</dbReference>
<dbReference type="Gene3D" id="2.60.120.700">
    <property type="entry name" value="Peptidase G1"/>
    <property type="match status" value="1"/>
</dbReference>
<comment type="caution">
    <text evidence="3">The sequence shown here is derived from an EMBL/GenBank/DDBJ whole genome shotgun (WGS) entry which is preliminary data.</text>
</comment>
<feature type="chain" id="PRO_5040307671" evidence="2">
    <location>
        <begin position="19"/>
        <end position="272"/>
    </location>
</feature>
<dbReference type="OrthoDB" id="2862635at2759"/>
<keyword evidence="4" id="KW-1185">Reference proteome</keyword>
<feature type="active site" description="Proton acceptor" evidence="1">
    <location>
        <position position="209"/>
    </location>
</feature>
<organism evidence="3 4">
    <name type="scientific">Phanerochaete sordida</name>
    <dbReference type="NCBI Taxonomy" id="48140"/>
    <lineage>
        <taxon>Eukaryota</taxon>
        <taxon>Fungi</taxon>
        <taxon>Dikarya</taxon>
        <taxon>Basidiomycota</taxon>
        <taxon>Agaricomycotina</taxon>
        <taxon>Agaricomycetes</taxon>
        <taxon>Polyporales</taxon>
        <taxon>Phanerochaetaceae</taxon>
        <taxon>Phanerochaete</taxon>
    </lineage>
</organism>
<dbReference type="PANTHER" id="PTHR37536">
    <property type="entry name" value="PUTATIVE (AFU_ORTHOLOGUE AFUA_3G02970)-RELATED"/>
    <property type="match status" value="1"/>
</dbReference>
<dbReference type="Proteomes" id="UP000703269">
    <property type="component" value="Unassembled WGS sequence"/>
</dbReference>
<dbReference type="CDD" id="cd13426">
    <property type="entry name" value="Peptidase_G1"/>
    <property type="match status" value="1"/>
</dbReference>
<keyword evidence="2" id="KW-0732">Signal</keyword>
<evidence type="ECO:0000313" key="3">
    <source>
        <dbReference type="EMBL" id="GJE96322.1"/>
    </source>
</evidence>
<dbReference type="InterPro" id="IPR038656">
    <property type="entry name" value="Peptidase_G1_sf"/>
</dbReference>
<dbReference type="GO" id="GO:0006508">
    <property type="term" value="P:proteolysis"/>
    <property type="evidence" value="ECO:0007669"/>
    <property type="project" value="InterPro"/>
</dbReference>
<proteinExistence type="predicted"/>
<accession>A0A9P3GIS1</accession>
<feature type="signal peptide" evidence="2">
    <location>
        <begin position="1"/>
        <end position="18"/>
    </location>
</feature>
<reference evidence="3 4" key="1">
    <citation type="submission" date="2021-08" db="EMBL/GenBank/DDBJ databases">
        <title>Draft Genome Sequence of Phanerochaete sordida strain YK-624.</title>
        <authorList>
            <person name="Mori T."/>
            <person name="Dohra H."/>
            <person name="Suzuki T."/>
            <person name="Kawagishi H."/>
            <person name="Hirai H."/>
        </authorList>
    </citation>
    <scope>NUCLEOTIDE SEQUENCE [LARGE SCALE GENOMIC DNA]</scope>
    <source>
        <strain evidence="3 4">YK-624</strain>
    </source>
</reference>
<name>A0A9P3GIS1_9APHY</name>
<gene>
    <name evidence="3" type="ORF">PsYK624_125160</name>
</gene>
<dbReference type="PANTHER" id="PTHR37536:SF1">
    <property type="entry name" value="ASPERGILLOPEPSIN, PUTAITVE (AFU_ORTHOLOGUE AFUA_7G01200)"/>
    <property type="match status" value="1"/>
</dbReference>
<evidence type="ECO:0000256" key="2">
    <source>
        <dbReference type="SAM" id="SignalP"/>
    </source>
</evidence>
<protein>
    <submittedName>
        <fullName evidence="3">Peptidase G1 domain-containing protein</fullName>
    </submittedName>
</protein>
<dbReference type="GO" id="GO:0070007">
    <property type="term" value="F:glutamic-type endopeptidase activity"/>
    <property type="evidence" value="ECO:0007669"/>
    <property type="project" value="InterPro"/>
</dbReference>
<dbReference type="InterPro" id="IPR000250">
    <property type="entry name" value="Peptidase_G1"/>
</dbReference>
<dbReference type="EMBL" id="BPQB01000058">
    <property type="protein sequence ID" value="GJE96322.1"/>
    <property type="molecule type" value="Genomic_DNA"/>
</dbReference>
<dbReference type="InterPro" id="IPR013320">
    <property type="entry name" value="ConA-like_dom_sf"/>
</dbReference>
<dbReference type="PRINTS" id="PR00977">
    <property type="entry name" value="SCYTLDPTASE"/>
</dbReference>
<dbReference type="AlphaFoldDB" id="A0A9P3GIS1"/>
<sequence>MRSSALLVGTLLAATALAFPSSKTRFDARMARRANGTSHLSATKFDASTARRAKYSSHPKVTNETHIEYSSNWAGAVLNAGPGTWSTVEGTFNIPVPGPAPGQSVGAASAWVGIDGDTCGSAILQTGVDFIYEDGGVSYDAWFEWYPDYAYDFSGITISPGDSITAVVETASTTLGYAFIINNSNGQEVGVEISSPYALCEQDAEWIVEDFEENGGLVPFANFGTVTFNGAVAGTTGGGSVGPAGANVFDIEQGSILTSSSVGGSSITVSYI</sequence>
<evidence type="ECO:0000256" key="1">
    <source>
        <dbReference type="PIRSR" id="PIRSR600250-50"/>
    </source>
</evidence>
<dbReference type="SUPFAM" id="SSF49899">
    <property type="entry name" value="Concanavalin A-like lectins/glucanases"/>
    <property type="match status" value="1"/>
</dbReference>
<evidence type="ECO:0000313" key="4">
    <source>
        <dbReference type="Proteomes" id="UP000703269"/>
    </source>
</evidence>